<dbReference type="EMBL" id="KZ994985">
    <property type="protein sequence ID" value="RKO91612.1"/>
    <property type="molecule type" value="Genomic_DNA"/>
</dbReference>
<feature type="compositionally biased region" description="Basic and acidic residues" evidence="1">
    <location>
        <begin position="168"/>
        <end position="196"/>
    </location>
</feature>
<gene>
    <name evidence="2" type="ORF">BDK51DRAFT_43479</name>
</gene>
<evidence type="ECO:0000313" key="3">
    <source>
        <dbReference type="Proteomes" id="UP000269721"/>
    </source>
</evidence>
<sequence>MNYLPGLQGVLISGPTSFQDADQILVNASSQNIFSWLTDGPKIVPQQWCYRPTLFSRCVEMLSLVANLHATSDSTSDSVANPDKFINSTNYLSSELRGPPAKPLLHSPHLPIAHPPSAHLYIRHCRPLAYTPQAPATPVNYSNTSNKPQLVALHPFLMSDGPSTDPLQHQREVGSRLQMVDRRGRGSGENLAERLREPHRRKGAEEEHLLGADSHELPQVQALRCPPPPPRQSQESLGLDPTEDEQAVLPLFLQVEHLDVWGEIGNVLAHDGKHLEIGEPLVLSLGVGDHLLVPLVYNGGLLPLPLLLLFCRLPPSGLHGSTEMSNDEDKNSDRH</sequence>
<keyword evidence="3" id="KW-1185">Reference proteome</keyword>
<evidence type="ECO:0000256" key="1">
    <source>
        <dbReference type="SAM" id="MobiDB-lite"/>
    </source>
</evidence>
<accession>A0A4P9WGX8</accession>
<evidence type="ECO:0000313" key="2">
    <source>
        <dbReference type="EMBL" id="RKO91612.1"/>
    </source>
</evidence>
<name>A0A4P9WGX8_9FUNG</name>
<feature type="region of interest" description="Disordered" evidence="1">
    <location>
        <begin position="162"/>
        <end position="203"/>
    </location>
</feature>
<proteinExistence type="predicted"/>
<protein>
    <submittedName>
        <fullName evidence="2">Uncharacterized protein</fullName>
    </submittedName>
</protein>
<dbReference type="Proteomes" id="UP000269721">
    <property type="component" value="Unassembled WGS sequence"/>
</dbReference>
<dbReference type="AlphaFoldDB" id="A0A4P9WGX8"/>
<organism evidence="2 3">
    <name type="scientific">Blyttiomyces helicus</name>
    <dbReference type="NCBI Taxonomy" id="388810"/>
    <lineage>
        <taxon>Eukaryota</taxon>
        <taxon>Fungi</taxon>
        <taxon>Fungi incertae sedis</taxon>
        <taxon>Chytridiomycota</taxon>
        <taxon>Chytridiomycota incertae sedis</taxon>
        <taxon>Chytridiomycetes</taxon>
        <taxon>Chytridiomycetes incertae sedis</taxon>
        <taxon>Blyttiomyces</taxon>
    </lineage>
</organism>
<reference evidence="3" key="1">
    <citation type="journal article" date="2018" name="Nat. Microbiol.">
        <title>Leveraging single-cell genomics to expand the fungal tree of life.</title>
        <authorList>
            <person name="Ahrendt S.R."/>
            <person name="Quandt C.A."/>
            <person name="Ciobanu D."/>
            <person name="Clum A."/>
            <person name="Salamov A."/>
            <person name="Andreopoulos B."/>
            <person name="Cheng J.F."/>
            <person name="Woyke T."/>
            <person name="Pelin A."/>
            <person name="Henrissat B."/>
            <person name="Reynolds N.K."/>
            <person name="Benny G.L."/>
            <person name="Smith M.E."/>
            <person name="James T.Y."/>
            <person name="Grigoriev I.V."/>
        </authorList>
    </citation>
    <scope>NUCLEOTIDE SEQUENCE [LARGE SCALE GENOMIC DNA]</scope>
</reference>